<dbReference type="SMART" id="SM00256">
    <property type="entry name" value="FBOX"/>
    <property type="match status" value="1"/>
</dbReference>
<dbReference type="EMBL" id="JBBPBM010000002">
    <property type="protein sequence ID" value="KAK8596127.1"/>
    <property type="molecule type" value="Genomic_DNA"/>
</dbReference>
<evidence type="ECO:0000313" key="2">
    <source>
        <dbReference type="EMBL" id="KAK8596127.1"/>
    </source>
</evidence>
<dbReference type="Gene3D" id="1.20.1280.50">
    <property type="match status" value="1"/>
</dbReference>
<dbReference type="InterPro" id="IPR036047">
    <property type="entry name" value="F-box-like_dom_sf"/>
</dbReference>
<dbReference type="Pfam" id="PF24750">
    <property type="entry name" value="b-prop_At3g26010-like"/>
    <property type="match status" value="1"/>
</dbReference>
<dbReference type="InterPro" id="IPR056592">
    <property type="entry name" value="Beta-prop_At3g26010-like"/>
</dbReference>
<dbReference type="PANTHER" id="PTHR35546:SF21">
    <property type="entry name" value="F-BOX DOMAIN-CONTAINING PROTEIN"/>
    <property type="match status" value="1"/>
</dbReference>
<evidence type="ECO:0000259" key="1">
    <source>
        <dbReference type="SMART" id="SM00256"/>
    </source>
</evidence>
<proteinExistence type="predicted"/>
<dbReference type="SUPFAM" id="SSF81383">
    <property type="entry name" value="F-box domain"/>
    <property type="match status" value="1"/>
</dbReference>
<feature type="domain" description="F-box" evidence="1">
    <location>
        <begin position="23"/>
        <end position="63"/>
    </location>
</feature>
<dbReference type="PANTHER" id="PTHR35546">
    <property type="entry name" value="F-BOX PROTEIN INTERACTION DOMAIN PROTEIN-RELATED"/>
    <property type="match status" value="1"/>
</dbReference>
<dbReference type="InterPro" id="IPR017451">
    <property type="entry name" value="F-box-assoc_interact_dom"/>
</dbReference>
<dbReference type="InterPro" id="IPR001810">
    <property type="entry name" value="F-box_dom"/>
</dbReference>
<dbReference type="InterPro" id="IPR011990">
    <property type="entry name" value="TPR-like_helical_dom_sf"/>
</dbReference>
<dbReference type="Pfam" id="PF00646">
    <property type="entry name" value="F-box"/>
    <property type="match status" value="1"/>
</dbReference>
<keyword evidence="3" id="KW-1185">Reference proteome</keyword>
<gene>
    <name evidence="2" type="ORF">V6N12_064626</name>
</gene>
<dbReference type="CDD" id="cd22157">
    <property type="entry name" value="F-box_AtFBW1-like"/>
    <property type="match status" value="1"/>
</dbReference>
<dbReference type="Gene3D" id="1.25.40.10">
    <property type="entry name" value="Tetratricopeptide repeat domain"/>
    <property type="match status" value="1"/>
</dbReference>
<accession>A0ABR2G6B7</accession>
<comment type="caution">
    <text evidence="2">The sequence shown here is derived from an EMBL/GenBank/DDBJ whole genome shotgun (WGS) entry which is preliminary data.</text>
</comment>
<dbReference type="InterPro" id="IPR055290">
    <property type="entry name" value="At3g26010-like"/>
</dbReference>
<dbReference type="NCBIfam" id="TIGR01640">
    <property type="entry name" value="F_box_assoc_1"/>
    <property type="match status" value="1"/>
</dbReference>
<protein>
    <recommendedName>
        <fullName evidence="1">F-box domain-containing protein</fullName>
    </recommendedName>
</protein>
<evidence type="ECO:0000313" key="3">
    <source>
        <dbReference type="Proteomes" id="UP001472677"/>
    </source>
</evidence>
<reference evidence="2 3" key="1">
    <citation type="journal article" date="2024" name="G3 (Bethesda)">
        <title>Genome assembly of Hibiscus sabdariffa L. provides insights into metabolisms of medicinal natural products.</title>
        <authorList>
            <person name="Kim T."/>
        </authorList>
    </citation>
    <scope>NUCLEOTIDE SEQUENCE [LARGE SCALE GENOMIC DNA]</scope>
    <source>
        <strain evidence="2">TK-2024</strain>
        <tissue evidence="2">Old leaves</tissue>
    </source>
</reference>
<name>A0ABR2G6B7_9ROSI</name>
<sequence length="508" mass="58527">MSFAKRKRDNPSSSRELGNLGELNNDIPFDVLSRLPTKYMPRLKCVCKGWNRLISDPIFMKVQSQKREPVSGFIFQQRYRWCGEDIPTVTYIPVGKQDAEAELFQTVFDFLPEHVVVLSSCNGLVFCRSCFPKVDPCFYICNPLNHEWIRLEWDEETNREDTFALAFDPCKDILGTSAKFKLVKVKQVETEADVSCFSIDMYTSDTGAWKKSVGICKCNSNLYENRGVFVEGVLHWLTDGDEILTFHVEIDLTWLVSVPLPADEFSSIPEACIGDSDGKLHYIIVSQYGLQVWCIEDYFESRWSLKISKTLEELEEQHTQLLYNFRQRVTQRLSVEMEPWVDLLAFKDGYLLMRVSLKIMLYNIDTNTMQLLCSDSKLDEVWTVETSSCSMKCLNDYDFWLYATWAFQPSSLFLFFLHDKNGISRPNEFSSVSVLQACRGMLSDEAWGYFSSMTTDHGIYPGEDHYVHMVHVLGRAGHIKEVEELILSMPFQPGASAWQTLLNACQVH</sequence>
<dbReference type="Proteomes" id="UP001472677">
    <property type="component" value="Unassembled WGS sequence"/>
</dbReference>
<organism evidence="2 3">
    <name type="scientific">Hibiscus sabdariffa</name>
    <name type="common">roselle</name>
    <dbReference type="NCBI Taxonomy" id="183260"/>
    <lineage>
        <taxon>Eukaryota</taxon>
        <taxon>Viridiplantae</taxon>
        <taxon>Streptophyta</taxon>
        <taxon>Embryophyta</taxon>
        <taxon>Tracheophyta</taxon>
        <taxon>Spermatophyta</taxon>
        <taxon>Magnoliopsida</taxon>
        <taxon>eudicotyledons</taxon>
        <taxon>Gunneridae</taxon>
        <taxon>Pentapetalae</taxon>
        <taxon>rosids</taxon>
        <taxon>malvids</taxon>
        <taxon>Malvales</taxon>
        <taxon>Malvaceae</taxon>
        <taxon>Malvoideae</taxon>
        <taxon>Hibiscus</taxon>
    </lineage>
</organism>